<protein>
    <recommendedName>
        <fullName evidence="2">Ubiquitin-like-conjugating enzyme ATG10</fullName>
    </recommendedName>
    <alternativeName>
        <fullName evidence="6">Autophagy-related protein 10</fullName>
    </alternativeName>
</protein>
<proteinExistence type="inferred from homology"/>
<keyword evidence="5" id="KW-0072">Autophagy</keyword>
<dbReference type="GO" id="GO:0000422">
    <property type="term" value="P:autophagy of mitochondrion"/>
    <property type="evidence" value="ECO:0007669"/>
    <property type="project" value="TreeGrafter"/>
</dbReference>
<evidence type="ECO:0000256" key="2">
    <source>
        <dbReference type="ARBA" id="ARBA00021099"/>
    </source>
</evidence>
<organism evidence="7 8">
    <name type="scientific">Octopus sinensis</name>
    <name type="common">East Asian common octopus</name>
    <dbReference type="NCBI Taxonomy" id="2607531"/>
    <lineage>
        <taxon>Eukaryota</taxon>
        <taxon>Metazoa</taxon>
        <taxon>Spiralia</taxon>
        <taxon>Lophotrochozoa</taxon>
        <taxon>Mollusca</taxon>
        <taxon>Cephalopoda</taxon>
        <taxon>Coleoidea</taxon>
        <taxon>Octopodiformes</taxon>
        <taxon>Octopoda</taxon>
        <taxon>Incirrata</taxon>
        <taxon>Octopodidae</taxon>
        <taxon>Octopus</taxon>
    </lineage>
</organism>
<dbReference type="Proteomes" id="UP000515154">
    <property type="component" value="Linkage group LG8"/>
</dbReference>
<dbReference type="Pfam" id="PF03987">
    <property type="entry name" value="Autophagy_act_C"/>
    <property type="match status" value="1"/>
</dbReference>
<evidence type="ECO:0000256" key="6">
    <source>
        <dbReference type="ARBA" id="ARBA00029833"/>
    </source>
</evidence>
<dbReference type="GO" id="GO:0061651">
    <property type="term" value="F:Atg12 conjugating enzyme activity"/>
    <property type="evidence" value="ECO:0007669"/>
    <property type="project" value="TreeGrafter"/>
</dbReference>
<dbReference type="Gene3D" id="3.30.1460.50">
    <property type="match status" value="1"/>
</dbReference>
<keyword evidence="4" id="KW-0833">Ubl conjugation pathway</keyword>
<evidence type="ECO:0000313" key="8">
    <source>
        <dbReference type="RefSeq" id="XP_029640321.1"/>
    </source>
</evidence>
<accession>A0A6P7SQX3</accession>
<gene>
    <name evidence="8" type="primary">LOC115215230</name>
</gene>
<dbReference type="GO" id="GO:0005829">
    <property type="term" value="C:cytosol"/>
    <property type="evidence" value="ECO:0007669"/>
    <property type="project" value="TreeGrafter"/>
</dbReference>
<evidence type="ECO:0000256" key="3">
    <source>
        <dbReference type="ARBA" id="ARBA00022679"/>
    </source>
</evidence>
<reference evidence="8" key="1">
    <citation type="submission" date="2025-08" db="UniProtKB">
        <authorList>
            <consortium name="RefSeq"/>
        </authorList>
    </citation>
    <scope>IDENTIFICATION</scope>
</reference>
<comment type="similarity">
    <text evidence="1">Belongs to the ATG10 family.</text>
</comment>
<dbReference type="GO" id="GO:0000045">
    <property type="term" value="P:autophagosome assembly"/>
    <property type="evidence" value="ECO:0007669"/>
    <property type="project" value="TreeGrafter"/>
</dbReference>
<sequence>MTAGSISEEEFLASAHNFLKVSADNVDVWQLHKVPGHENLSYLQRKFCQQLKTQKKEENRSVSWECKEMDLEDSNSVTLATTDENDITCDYHVVYSQSYAVPVLYFNMYWKDGSLLSLDEVWSLIPCHYRERFLAERWTFITQQEHPIVHRPYFYLHPCHTSDLMKNIELKDKRNYILSWLSAVGPVVRLELPLSYGLSFDPSD</sequence>
<dbReference type="InterPro" id="IPR007135">
    <property type="entry name" value="Atg3/Atg10"/>
</dbReference>
<dbReference type="RefSeq" id="XP_029640321.1">
    <property type="nucleotide sequence ID" value="XM_029784461.2"/>
</dbReference>
<name>A0A6P7SQX3_9MOLL</name>
<evidence type="ECO:0000256" key="1">
    <source>
        <dbReference type="ARBA" id="ARBA00005696"/>
    </source>
</evidence>
<evidence type="ECO:0000313" key="7">
    <source>
        <dbReference type="Proteomes" id="UP000515154"/>
    </source>
</evidence>
<dbReference type="PANTHER" id="PTHR14957">
    <property type="entry name" value="UBIQUITIN-LIKE-CONJUGATING ENZYME ATG10"/>
    <property type="match status" value="1"/>
</dbReference>
<keyword evidence="7" id="KW-1185">Reference proteome</keyword>
<dbReference type="KEGG" id="osn:115215230"/>
<dbReference type="AlphaFoldDB" id="A0A6P7SQX3"/>
<evidence type="ECO:0000256" key="5">
    <source>
        <dbReference type="ARBA" id="ARBA00023006"/>
    </source>
</evidence>
<evidence type="ECO:0000256" key="4">
    <source>
        <dbReference type="ARBA" id="ARBA00022786"/>
    </source>
</evidence>
<dbReference type="GO" id="GO:0032446">
    <property type="term" value="P:protein modification by small protein conjugation"/>
    <property type="evidence" value="ECO:0007669"/>
    <property type="project" value="TreeGrafter"/>
</dbReference>
<keyword evidence="3" id="KW-0808">Transferase</keyword>
<dbReference type="PANTHER" id="PTHR14957:SF1">
    <property type="entry name" value="UBIQUITIN-LIKE-CONJUGATING ENZYME ATG10"/>
    <property type="match status" value="1"/>
</dbReference>